<evidence type="ECO:0000313" key="7">
    <source>
        <dbReference type="EMBL" id="KAA0193053.1"/>
    </source>
</evidence>
<keyword evidence="8" id="KW-1185">Reference proteome</keyword>
<dbReference type="OrthoDB" id="416777at2759"/>
<evidence type="ECO:0000256" key="4">
    <source>
        <dbReference type="ARBA" id="ARBA00035393"/>
    </source>
</evidence>
<dbReference type="PANTHER" id="PTHR21314:SF0">
    <property type="entry name" value="QUEUOSINE 5'-PHOSPHATE N-GLYCOSYLASE_HYDROLASE"/>
    <property type="match status" value="1"/>
</dbReference>
<dbReference type="EMBL" id="LUCM01005278">
    <property type="protein sequence ID" value="KAA0193053.1"/>
    <property type="molecule type" value="Genomic_DNA"/>
</dbReference>
<dbReference type="GO" id="GO:0016787">
    <property type="term" value="F:hydrolase activity"/>
    <property type="evidence" value="ECO:0007669"/>
    <property type="project" value="UniProtKB-KW"/>
</dbReference>
<dbReference type="GO" id="GO:0006400">
    <property type="term" value="P:tRNA modification"/>
    <property type="evidence" value="ECO:0007669"/>
    <property type="project" value="TreeGrafter"/>
</dbReference>
<dbReference type="InterPro" id="IPR019438">
    <property type="entry name" value="Q_salvage"/>
</dbReference>
<comment type="similarity">
    <text evidence="2 6">Belongs to the QNG1 protein family.</text>
</comment>
<organism evidence="7 8">
    <name type="scientific">Fasciolopsis buskii</name>
    <dbReference type="NCBI Taxonomy" id="27845"/>
    <lineage>
        <taxon>Eukaryota</taxon>
        <taxon>Metazoa</taxon>
        <taxon>Spiralia</taxon>
        <taxon>Lophotrochozoa</taxon>
        <taxon>Platyhelminthes</taxon>
        <taxon>Trematoda</taxon>
        <taxon>Digenea</taxon>
        <taxon>Plagiorchiida</taxon>
        <taxon>Echinostomata</taxon>
        <taxon>Echinostomatoidea</taxon>
        <taxon>Fasciolidae</taxon>
        <taxon>Fasciolopsis</taxon>
    </lineage>
</organism>
<dbReference type="EC" id="3.2.2.-" evidence="6"/>
<dbReference type="AlphaFoldDB" id="A0A8E0RX61"/>
<reference evidence="7" key="1">
    <citation type="submission" date="2019-05" db="EMBL/GenBank/DDBJ databases">
        <title>Annotation for the trematode Fasciolopsis buski.</title>
        <authorList>
            <person name="Choi Y.-J."/>
        </authorList>
    </citation>
    <scope>NUCLEOTIDE SEQUENCE</scope>
    <source>
        <strain evidence="7">HT</strain>
        <tissue evidence="7">Whole worm</tissue>
    </source>
</reference>
<evidence type="ECO:0000313" key="8">
    <source>
        <dbReference type="Proteomes" id="UP000728185"/>
    </source>
</evidence>
<gene>
    <name evidence="7" type="ORF">FBUS_03024</name>
</gene>
<comment type="caution">
    <text evidence="7">The sequence shown here is derived from an EMBL/GenBank/DDBJ whole genome shotgun (WGS) entry which is preliminary data.</text>
</comment>
<dbReference type="Pfam" id="PF10343">
    <property type="entry name" value="Q_salvage"/>
    <property type="match status" value="1"/>
</dbReference>
<dbReference type="PANTHER" id="PTHR21314">
    <property type="entry name" value="QUEUOSINE 5'-PHOSPHATE N-GLYCOSYLASE_HYDROLASE-RELATED"/>
    <property type="match status" value="1"/>
</dbReference>
<dbReference type="Proteomes" id="UP000728185">
    <property type="component" value="Unassembled WGS sequence"/>
</dbReference>
<evidence type="ECO:0000256" key="2">
    <source>
        <dbReference type="ARBA" id="ARBA00035119"/>
    </source>
</evidence>
<evidence type="ECO:0000256" key="5">
    <source>
        <dbReference type="ARBA" id="ARBA00048204"/>
    </source>
</evidence>
<protein>
    <recommendedName>
        <fullName evidence="3 6">Queuosine 5'-phosphate N-glycosylase/hydrolase</fullName>
        <ecNumber evidence="6">3.2.2.-</ecNumber>
    </recommendedName>
    <alternativeName>
        <fullName evidence="4 6">Queuosine-nucleotide N-glycosylase/hydrolase</fullName>
    </alternativeName>
</protein>
<proteinExistence type="inferred from homology"/>
<keyword evidence="1 6" id="KW-0378">Hydrolase</keyword>
<comment type="catalytic activity">
    <reaction evidence="5 6">
        <text>queuosine 5'-phosphate + H2O = queuine + D-ribose 5-phosphate</text>
        <dbReference type="Rhea" id="RHEA:75387"/>
        <dbReference type="ChEBI" id="CHEBI:15377"/>
        <dbReference type="ChEBI" id="CHEBI:17433"/>
        <dbReference type="ChEBI" id="CHEBI:78346"/>
        <dbReference type="ChEBI" id="CHEBI:194371"/>
    </reaction>
    <physiologicalReaction direction="left-to-right" evidence="5 6">
        <dbReference type="Rhea" id="RHEA:75388"/>
    </physiologicalReaction>
</comment>
<evidence type="ECO:0000256" key="3">
    <source>
        <dbReference type="ARBA" id="ARBA00035306"/>
    </source>
</evidence>
<accession>A0A8E0RX61</accession>
<sequence>MTFETIEIALRSRCLCYCSVFYFLLTSDPMAPILGPKQSARFVSSNAQHVSIDETGVEKVAIEVVHNFKNMNYSVHSWIEEKLTPNSADARAVEWIFVTDLLNFSFWSDPSYAVEYRGENHTGYWALCAAINRAIEDGVDLLDPGVYKDISESDLRYVFRSVNGSVPIPLFEERLRLLHDAGATLLDRFDGKFLNVLRLADHSSAKLLELLCEHFPSFCDTATFHGQEVSFLKRAQILIGDLWSCFSGQGIGKFTDIDEITAFADYRQVHIINLLIFMRCRIPQVLAYYGVLHYDANLSALLKTGEIIPNGSESEVEIRGCTLHAIEMVVKRAREMLSSMTQDADQAPILCNAILVDNFLWTFRRKHAEIIDQTVPMHRTRCIFY</sequence>
<comment type="function">
    <text evidence="6">Catalyzes the hydrolysis of queuosine 5'-phosphate, releasing the nucleobase queuine (q). Is required for salvage of queuine from exogenous queuosine (Q) that is imported and then converted to queuosine 5'-phosphate intracellularly.</text>
</comment>
<evidence type="ECO:0000256" key="1">
    <source>
        <dbReference type="ARBA" id="ARBA00022801"/>
    </source>
</evidence>
<evidence type="ECO:0000256" key="6">
    <source>
        <dbReference type="RuleBase" id="RU365002"/>
    </source>
</evidence>
<name>A0A8E0RX61_9TREM</name>